<dbReference type="KEGG" id="pnt:G5B91_04715"/>
<keyword evidence="1" id="KW-0472">Membrane</keyword>
<accession>A0A6G6IR41</accession>
<feature type="transmembrane region" description="Helical" evidence="1">
    <location>
        <begin position="62"/>
        <end position="79"/>
    </location>
</feature>
<organism evidence="2 3">
    <name type="scientific">Pseudomonas nitroreducens</name>
    <dbReference type="NCBI Taxonomy" id="46680"/>
    <lineage>
        <taxon>Bacteria</taxon>
        <taxon>Pseudomonadati</taxon>
        <taxon>Pseudomonadota</taxon>
        <taxon>Gammaproteobacteria</taxon>
        <taxon>Pseudomonadales</taxon>
        <taxon>Pseudomonadaceae</taxon>
        <taxon>Pseudomonas</taxon>
    </lineage>
</organism>
<protein>
    <submittedName>
        <fullName evidence="2">Uncharacterized protein</fullName>
    </submittedName>
</protein>
<dbReference type="AlphaFoldDB" id="A0A6G6IR41"/>
<reference evidence="2 3" key="1">
    <citation type="submission" date="2020-02" db="EMBL/GenBank/DDBJ databases">
        <title>Integrative conjugative elements (ICEs) and plasmids drive adaptation of Pseudomonas nitroreducens strain HBP1 to wastewater environment.</title>
        <authorList>
            <person name="Sentchilo V."/>
            <person name="Carraro N."/>
            <person name="Bertelli C."/>
            <person name="van der Meer J.R."/>
        </authorList>
    </citation>
    <scope>NUCLEOTIDE SEQUENCE [LARGE SCALE GENOMIC DNA]</scope>
    <source>
        <strain evidence="2 3">HBP1</strain>
    </source>
</reference>
<keyword evidence="1" id="KW-1133">Transmembrane helix</keyword>
<feature type="transmembrane region" description="Helical" evidence="1">
    <location>
        <begin position="31"/>
        <end position="50"/>
    </location>
</feature>
<dbReference type="RefSeq" id="WP_024763013.1">
    <property type="nucleotide sequence ID" value="NZ_CP049140.1"/>
</dbReference>
<proteinExistence type="predicted"/>
<feature type="transmembrane region" description="Helical" evidence="1">
    <location>
        <begin position="99"/>
        <end position="121"/>
    </location>
</feature>
<gene>
    <name evidence="2" type="ORF">G5B91_04715</name>
</gene>
<dbReference type="Proteomes" id="UP000501063">
    <property type="component" value="Chromosome"/>
</dbReference>
<evidence type="ECO:0000256" key="1">
    <source>
        <dbReference type="SAM" id="Phobius"/>
    </source>
</evidence>
<name>A0A6G6IR41_PSENT</name>
<dbReference type="EMBL" id="CP049140">
    <property type="protein sequence ID" value="QIE85605.1"/>
    <property type="molecule type" value="Genomic_DNA"/>
</dbReference>
<evidence type="ECO:0000313" key="2">
    <source>
        <dbReference type="EMBL" id="QIE85605.1"/>
    </source>
</evidence>
<sequence length="136" mass="15070">MTGFLLLGWGQASWGLNSYRDTLPADMRDVGLTGEMLPLLLVWVPLIAVLARARWIAPTWRASLSSLASLASLAGWFWVDLCLYESRVAGWSTYTLAELVMEVAVVCAWPLSLATLLNLLAWSLPSLRTRHDPNLV</sequence>
<keyword evidence="1" id="KW-0812">Transmembrane</keyword>
<evidence type="ECO:0000313" key="3">
    <source>
        <dbReference type="Proteomes" id="UP000501063"/>
    </source>
</evidence>